<dbReference type="GO" id="GO:0016301">
    <property type="term" value="F:kinase activity"/>
    <property type="evidence" value="ECO:0007669"/>
    <property type="project" value="UniProtKB-KW"/>
</dbReference>
<dbReference type="AlphaFoldDB" id="A0A0P1B2Y3"/>
<name>A0A0P1B2Y3_PLAHL</name>
<dbReference type="FunFam" id="2.20.110.10:FF:000025">
    <property type="entry name" value="MORN repeat, putative"/>
    <property type="match status" value="1"/>
</dbReference>
<keyword evidence="3" id="KW-0808">Transferase</keyword>
<keyword evidence="3" id="KW-0418">Kinase</keyword>
<dbReference type="EMBL" id="CCYD01002939">
    <property type="protein sequence ID" value="CEG48394.1"/>
    <property type="molecule type" value="Genomic_DNA"/>
</dbReference>
<evidence type="ECO:0000256" key="2">
    <source>
        <dbReference type="SAM" id="MobiDB-lite"/>
    </source>
</evidence>
<keyword evidence="4" id="KW-1185">Reference proteome</keyword>
<dbReference type="PANTHER" id="PTHR46917">
    <property type="entry name" value="MORN REPEAT-CONTAINING PROTEIN 2"/>
    <property type="match status" value="1"/>
</dbReference>
<dbReference type="OrthoDB" id="437960at2759"/>
<sequence length="167" mass="18433">MVTKSKTPSTGQGDTKAAAAAAEAALANTNDPKVEEESQIKSGTFLFSDGSKYIGDYCLVGGKVVRQGRGSFDAGAEQYEGEWLNDQMHGRGRYCFGTGAIYDGEFQTNLFHGKGTYYWTDGAHYEGSWHLNRMHGDGVYKDKNGAEWRGRFINGKYDNGRILHVVR</sequence>
<keyword evidence="1" id="KW-0677">Repeat</keyword>
<dbReference type="PANTHER" id="PTHR46917:SF1">
    <property type="entry name" value="MORN REPEAT-CONTAINING PROTEIN 2"/>
    <property type="match status" value="1"/>
</dbReference>
<dbReference type="InterPro" id="IPR003409">
    <property type="entry name" value="MORN"/>
</dbReference>
<dbReference type="STRING" id="4781.A0A0P1B2Y3"/>
<accession>A0A0P1B2Y3</accession>
<dbReference type="RefSeq" id="XP_024584763.1">
    <property type="nucleotide sequence ID" value="XM_024719467.1"/>
</dbReference>
<dbReference type="OMA" id="MEGDGQF"/>
<organism evidence="3 4">
    <name type="scientific">Plasmopara halstedii</name>
    <name type="common">Downy mildew of sunflower</name>
    <dbReference type="NCBI Taxonomy" id="4781"/>
    <lineage>
        <taxon>Eukaryota</taxon>
        <taxon>Sar</taxon>
        <taxon>Stramenopiles</taxon>
        <taxon>Oomycota</taxon>
        <taxon>Peronosporomycetes</taxon>
        <taxon>Peronosporales</taxon>
        <taxon>Peronosporaceae</taxon>
        <taxon>Plasmopara</taxon>
    </lineage>
</organism>
<dbReference type="Gene3D" id="2.20.110.10">
    <property type="entry name" value="Histone H3 K4-specific methyltransferase SET7/9 N-terminal domain"/>
    <property type="match status" value="2"/>
</dbReference>
<dbReference type="Proteomes" id="UP000054928">
    <property type="component" value="Unassembled WGS sequence"/>
</dbReference>
<dbReference type="InterPro" id="IPR052849">
    <property type="entry name" value="MORN_repeat_protein"/>
</dbReference>
<evidence type="ECO:0000313" key="3">
    <source>
        <dbReference type="EMBL" id="CEG48394.1"/>
    </source>
</evidence>
<feature type="region of interest" description="Disordered" evidence="2">
    <location>
        <begin position="1"/>
        <end position="22"/>
    </location>
</feature>
<evidence type="ECO:0000256" key="1">
    <source>
        <dbReference type="ARBA" id="ARBA00022737"/>
    </source>
</evidence>
<feature type="compositionally biased region" description="Polar residues" evidence="2">
    <location>
        <begin position="1"/>
        <end position="13"/>
    </location>
</feature>
<dbReference type="Pfam" id="PF02493">
    <property type="entry name" value="MORN"/>
    <property type="match status" value="3"/>
</dbReference>
<dbReference type="GeneID" id="36401274"/>
<proteinExistence type="predicted"/>
<evidence type="ECO:0000313" key="4">
    <source>
        <dbReference type="Proteomes" id="UP000054928"/>
    </source>
</evidence>
<reference evidence="4" key="1">
    <citation type="submission" date="2014-09" db="EMBL/GenBank/DDBJ databases">
        <authorList>
            <person name="Sharma Rahul"/>
            <person name="Thines Marco"/>
        </authorList>
    </citation>
    <scope>NUCLEOTIDE SEQUENCE [LARGE SCALE GENOMIC DNA]</scope>
</reference>
<dbReference type="SUPFAM" id="SSF82185">
    <property type="entry name" value="Histone H3 K4-specific methyltransferase SET7/9 N-terminal domain"/>
    <property type="match status" value="1"/>
</dbReference>
<protein>
    <submittedName>
        <fullName evidence="3">Phosphatidylinositol-4-phosphate 5-kinase</fullName>
    </submittedName>
</protein>
<dbReference type="SMART" id="SM00698">
    <property type="entry name" value="MORN"/>
    <property type="match status" value="3"/>
</dbReference>